<feature type="compositionally biased region" description="Polar residues" evidence="1">
    <location>
        <begin position="215"/>
        <end position="245"/>
    </location>
</feature>
<dbReference type="InterPro" id="IPR018809">
    <property type="entry name" value="DUF2406"/>
</dbReference>
<comment type="caution">
    <text evidence="2">The sequence shown here is derived from an EMBL/GenBank/DDBJ whole genome shotgun (WGS) entry which is preliminary data.</text>
</comment>
<evidence type="ECO:0000313" key="2">
    <source>
        <dbReference type="EMBL" id="KAL2811911.1"/>
    </source>
</evidence>
<feature type="compositionally biased region" description="Polar residues" evidence="1">
    <location>
        <begin position="355"/>
        <end position="366"/>
    </location>
</feature>
<proteinExistence type="predicted"/>
<keyword evidence="3" id="KW-1185">Reference proteome</keyword>
<accession>A0ABR4H8Y1</accession>
<feature type="region of interest" description="Disordered" evidence="1">
    <location>
        <begin position="79"/>
        <end position="103"/>
    </location>
</feature>
<name>A0ABR4H8Y1_9EURO</name>
<dbReference type="PANTHER" id="PTHR28186">
    <property type="entry name" value="MEIOTICALLY UP-REGULATED GENE 9 PROTEIN"/>
    <property type="match status" value="1"/>
</dbReference>
<feature type="region of interest" description="Disordered" evidence="1">
    <location>
        <begin position="121"/>
        <end position="384"/>
    </location>
</feature>
<feature type="region of interest" description="Disordered" evidence="1">
    <location>
        <begin position="1"/>
        <end position="59"/>
    </location>
</feature>
<reference evidence="2 3" key="1">
    <citation type="submission" date="2024-07" db="EMBL/GenBank/DDBJ databases">
        <title>Section-level genome sequencing and comparative genomics of Aspergillus sections Usti and Cavernicolus.</title>
        <authorList>
            <consortium name="Lawrence Berkeley National Laboratory"/>
            <person name="Nybo J.L."/>
            <person name="Vesth T.C."/>
            <person name="Theobald S."/>
            <person name="Frisvad J.C."/>
            <person name="Larsen T.O."/>
            <person name="Kjaerboelling I."/>
            <person name="Rothschild-Mancinelli K."/>
            <person name="Lyhne E.K."/>
            <person name="Kogle M.E."/>
            <person name="Barry K."/>
            <person name="Clum A."/>
            <person name="Na H."/>
            <person name="Ledsgaard L."/>
            <person name="Lin J."/>
            <person name="Lipzen A."/>
            <person name="Kuo A."/>
            <person name="Riley R."/>
            <person name="Mondo S."/>
            <person name="Labutti K."/>
            <person name="Haridas S."/>
            <person name="Pangalinan J."/>
            <person name="Salamov A.A."/>
            <person name="Simmons B.A."/>
            <person name="Magnuson J.K."/>
            <person name="Chen J."/>
            <person name="Drula E."/>
            <person name="Henrissat B."/>
            <person name="Wiebenga A."/>
            <person name="Lubbers R.J."/>
            <person name="Gomes A.C."/>
            <person name="Makela M.R."/>
            <person name="Stajich J."/>
            <person name="Grigoriev I.V."/>
            <person name="Mortensen U.H."/>
            <person name="De Vries R.P."/>
            <person name="Baker S.E."/>
            <person name="Andersen M.R."/>
        </authorList>
    </citation>
    <scope>NUCLEOTIDE SEQUENCE [LARGE SCALE GENOMIC DNA]</scope>
    <source>
        <strain evidence="2 3">CBS 588.65</strain>
    </source>
</reference>
<evidence type="ECO:0000256" key="1">
    <source>
        <dbReference type="SAM" id="MobiDB-lite"/>
    </source>
</evidence>
<evidence type="ECO:0000313" key="3">
    <source>
        <dbReference type="Proteomes" id="UP001610334"/>
    </source>
</evidence>
<dbReference type="Proteomes" id="UP001610334">
    <property type="component" value="Unassembled WGS sequence"/>
</dbReference>
<feature type="compositionally biased region" description="Basic residues" evidence="1">
    <location>
        <begin position="372"/>
        <end position="384"/>
    </location>
</feature>
<protein>
    <submittedName>
        <fullName evidence="2">Uncharacterized protein</fullName>
    </submittedName>
</protein>
<feature type="compositionally biased region" description="Polar residues" evidence="1">
    <location>
        <begin position="146"/>
        <end position="178"/>
    </location>
</feature>
<organism evidence="2 3">
    <name type="scientific">Aspergillus granulosus</name>
    <dbReference type="NCBI Taxonomy" id="176169"/>
    <lineage>
        <taxon>Eukaryota</taxon>
        <taxon>Fungi</taxon>
        <taxon>Dikarya</taxon>
        <taxon>Ascomycota</taxon>
        <taxon>Pezizomycotina</taxon>
        <taxon>Eurotiomycetes</taxon>
        <taxon>Eurotiomycetidae</taxon>
        <taxon>Eurotiales</taxon>
        <taxon>Aspergillaceae</taxon>
        <taxon>Aspergillus</taxon>
        <taxon>Aspergillus subgen. Nidulantes</taxon>
    </lineage>
</organism>
<feature type="compositionally biased region" description="Low complexity" evidence="1">
    <location>
        <begin position="246"/>
        <end position="280"/>
    </location>
</feature>
<dbReference type="EMBL" id="JBFXLT010000053">
    <property type="protein sequence ID" value="KAL2811911.1"/>
    <property type="molecule type" value="Genomic_DNA"/>
</dbReference>
<feature type="compositionally biased region" description="Basic and acidic residues" evidence="1">
    <location>
        <begin position="33"/>
        <end position="46"/>
    </location>
</feature>
<dbReference type="PANTHER" id="PTHR28186:SF1">
    <property type="entry name" value="MEIOTICALLY UP-REGULATED GENE 9 PROTEIN"/>
    <property type="match status" value="1"/>
</dbReference>
<sequence length="384" mass="41847">MAFSPQPASPRRSRGFSSSGKSDKTHRSSGSGHKLDLTESHEEKARRSLHTKADPMLAMNEAQPNLVALEKSNLGSLRALQHKDQYGNPITDPDLSNPTRPRFERPLDTIRSFEAAIYGPYSHSHSRPVSYARTADESPGAEYSRRNSYYNGPSNGQYNDRGQYNNRPNYSRPNSYIDNGNGNGYYNGGAAPENYYPYSQSGGRPRPRQHPSRGYSDQPTYASNSGYAQNGYAQNGYYKSSDNVTAASPSGSGSAPDQWGNSTDPSSIDSSIDQMQHQQQEGATTEGYGLNGFGPRQDATDQFSSNALGKAPYGQAPPPPAHTTTPNPNMGGPVGGPQQPQQQPLAGGRRHLQRKSAQQQSVSSDAGDNGTKRKSWFKRTFTKN</sequence>
<dbReference type="Pfam" id="PF10295">
    <property type="entry name" value="DUF2406"/>
    <property type="match status" value="1"/>
</dbReference>
<feature type="compositionally biased region" description="Low complexity" evidence="1">
    <location>
        <begin position="322"/>
        <end position="347"/>
    </location>
</feature>
<gene>
    <name evidence="2" type="ORF">BJX63DRAFT_266064</name>
</gene>